<name>A0A8S1H971_9PELO</name>
<dbReference type="Proteomes" id="UP000835052">
    <property type="component" value="Unassembled WGS sequence"/>
</dbReference>
<keyword evidence="2" id="KW-0812">Transmembrane</keyword>
<keyword evidence="4" id="KW-1185">Reference proteome</keyword>
<evidence type="ECO:0000256" key="1">
    <source>
        <dbReference type="SAM" id="MobiDB-lite"/>
    </source>
</evidence>
<proteinExistence type="predicted"/>
<feature type="transmembrane region" description="Helical" evidence="2">
    <location>
        <begin position="23"/>
        <end position="41"/>
    </location>
</feature>
<evidence type="ECO:0000256" key="2">
    <source>
        <dbReference type="SAM" id="Phobius"/>
    </source>
</evidence>
<feature type="transmembrane region" description="Helical" evidence="2">
    <location>
        <begin position="140"/>
        <end position="161"/>
    </location>
</feature>
<feature type="transmembrane region" description="Helical" evidence="2">
    <location>
        <begin position="212"/>
        <end position="233"/>
    </location>
</feature>
<sequence length="385" mass="44021">MAALATGGVVYNVGRNVTRLRNWYSFFLGWIVVLLFPSTFLGVGRLSLILHQAALTFHIAKSFSPYILQGHDHFNKNMFMLSDFLVTFSTTIILLNLQFRHSKAKNRLTFSINMLLVFSCSLFMSLGTCRLFKEKVTLDTVYIVSRILILIISIATIIITADSIFSKYRNYQVKLIATFMIFSLIFGDMLPSIVFTEYFDPAESSASQKQLIFVWILLNPLNQLLYLILINILDPKQCEKSLKVLNLRFRPPRKVEANCPEDKKKTQTLQVPPNIPPGALASKNRRKSSYSNQVGDIPTKNLELKLDFCTLENGENSPMGSATLGKKFQNDDNYLLSEDQKKKLKKRNRKLRKCRSSPGRLGSRNLDIDAKLKRLTAHLRTLQFY</sequence>
<feature type="transmembrane region" description="Helical" evidence="2">
    <location>
        <begin position="109"/>
        <end position="128"/>
    </location>
</feature>
<evidence type="ECO:0000313" key="3">
    <source>
        <dbReference type="EMBL" id="CAD6191662.1"/>
    </source>
</evidence>
<accession>A0A8S1H971</accession>
<organism evidence="3 4">
    <name type="scientific">Caenorhabditis auriculariae</name>
    <dbReference type="NCBI Taxonomy" id="2777116"/>
    <lineage>
        <taxon>Eukaryota</taxon>
        <taxon>Metazoa</taxon>
        <taxon>Ecdysozoa</taxon>
        <taxon>Nematoda</taxon>
        <taxon>Chromadorea</taxon>
        <taxon>Rhabditida</taxon>
        <taxon>Rhabditina</taxon>
        <taxon>Rhabditomorpha</taxon>
        <taxon>Rhabditoidea</taxon>
        <taxon>Rhabditidae</taxon>
        <taxon>Peloderinae</taxon>
        <taxon>Caenorhabditis</taxon>
    </lineage>
</organism>
<dbReference type="AlphaFoldDB" id="A0A8S1H971"/>
<keyword evidence="2" id="KW-0472">Membrane</keyword>
<comment type="caution">
    <text evidence="3">The sequence shown here is derived from an EMBL/GenBank/DDBJ whole genome shotgun (WGS) entry which is preliminary data.</text>
</comment>
<keyword evidence="2" id="KW-1133">Transmembrane helix</keyword>
<feature type="transmembrane region" description="Helical" evidence="2">
    <location>
        <begin position="79"/>
        <end position="97"/>
    </location>
</feature>
<feature type="transmembrane region" description="Helical" evidence="2">
    <location>
        <begin position="173"/>
        <end position="192"/>
    </location>
</feature>
<reference evidence="3" key="1">
    <citation type="submission" date="2020-10" db="EMBL/GenBank/DDBJ databases">
        <authorList>
            <person name="Kikuchi T."/>
        </authorList>
    </citation>
    <scope>NUCLEOTIDE SEQUENCE</scope>
    <source>
        <strain evidence="3">NKZ352</strain>
    </source>
</reference>
<gene>
    <name evidence="3" type="ORF">CAUJ_LOCUS7581</name>
</gene>
<evidence type="ECO:0000313" key="4">
    <source>
        <dbReference type="Proteomes" id="UP000835052"/>
    </source>
</evidence>
<feature type="region of interest" description="Disordered" evidence="1">
    <location>
        <begin position="257"/>
        <end position="295"/>
    </location>
</feature>
<protein>
    <submittedName>
        <fullName evidence="3">Uncharacterized protein</fullName>
    </submittedName>
</protein>
<dbReference type="EMBL" id="CAJGYM010000022">
    <property type="protein sequence ID" value="CAD6191662.1"/>
    <property type="molecule type" value="Genomic_DNA"/>
</dbReference>